<name>A0A319BEJ8_ASPVC</name>
<keyword evidence="1" id="KW-0472">Membrane</keyword>
<reference evidence="2" key="1">
    <citation type="submission" date="2016-12" db="EMBL/GenBank/DDBJ databases">
        <title>The genomes of Aspergillus section Nigri reveals drivers in fungal speciation.</title>
        <authorList>
            <consortium name="DOE Joint Genome Institute"/>
            <person name="Vesth T.C."/>
            <person name="Nybo J."/>
            <person name="Theobald S."/>
            <person name="Brandl J."/>
            <person name="Frisvad J.C."/>
            <person name="Nielsen K.F."/>
            <person name="Lyhne E.K."/>
            <person name="Kogle M.E."/>
            <person name="Kuo A."/>
            <person name="Riley R."/>
            <person name="Clum A."/>
            <person name="Nolan M."/>
            <person name="Lipzen A."/>
            <person name="Salamov A."/>
            <person name="Henrissat B."/>
            <person name="Wiebenga A."/>
            <person name="De Vries R.P."/>
            <person name="Grigoriev I.V."/>
            <person name="Mortensen U.H."/>
            <person name="Andersen M.R."/>
            <person name="Baker S.E."/>
        </authorList>
    </citation>
    <scope>NUCLEOTIDE SEQUENCE [LARGE SCALE GENOMIC DNA]</scope>
    <source>
        <strain evidence="2">CBS 113365</strain>
    </source>
</reference>
<dbReference type="Proteomes" id="UP000248405">
    <property type="component" value="Unassembled WGS sequence"/>
</dbReference>
<sequence length="83" mass="9422">MMYVGEVCCYLLLLFCAHLPYLSLFISVCHCGTGVWWERSGLLLSLVFACIILTSDYMGCEGRGNALYYYCGVTGKRRILLDY</sequence>
<gene>
    <name evidence="2" type="ORF">BO88DRAFT_245635</name>
</gene>
<feature type="transmembrane region" description="Helical" evidence="1">
    <location>
        <begin position="41"/>
        <end position="59"/>
    </location>
</feature>
<evidence type="ECO:0000256" key="1">
    <source>
        <dbReference type="SAM" id="Phobius"/>
    </source>
</evidence>
<dbReference type="GeneID" id="37206765"/>
<dbReference type="EMBL" id="KZ821619">
    <property type="protein sequence ID" value="PYH71155.1"/>
    <property type="molecule type" value="Genomic_DNA"/>
</dbReference>
<accession>A0A319BEJ8</accession>
<evidence type="ECO:0000313" key="3">
    <source>
        <dbReference type="Proteomes" id="UP000248405"/>
    </source>
</evidence>
<dbReference type="AlphaFoldDB" id="A0A319BEJ8"/>
<proteinExistence type="predicted"/>
<keyword evidence="3" id="KW-1185">Reference proteome</keyword>
<keyword evidence="1" id="KW-1133">Transmembrane helix</keyword>
<dbReference type="RefSeq" id="XP_025564949.1">
    <property type="nucleotide sequence ID" value="XM_025702173.1"/>
</dbReference>
<organism evidence="2 3">
    <name type="scientific">Aspergillus vadensis (strain CBS 113365 / IMI 142717 / IBT 24658)</name>
    <dbReference type="NCBI Taxonomy" id="1448311"/>
    <lineage>
        <taxon>Eukaryota</taxon>
        <taxon>Fungi</taxon>
        <taxon>Dikarya</taxon>
        <taxon>Ascomycota</taxon>
        <taxon>Pezizomycotina</taxon>
        <taxon>Eurotiomycetes</taxon>
        <taxon>Eurotiomycetidae</taxon>
        <taxon>Eurotiales</taxon>
        <taxon>Aspergillaceae</taxon>
        <taxon>Aspergillus</taxon>
        <taxon>Aspergillus subgen. Circumdati</taxon>
    </lineage>
</organism>
<evidence type="ECO:0000313" key="2">
    <source>
        <dbReference type="EMBL" id="PYH71155.1"/>
    </source>
</evidence>
<protein>
    <submittedName>
        <fullName evidence="2">Uncharacterized protein</fullName>
    </submittedName>
</protein>
<keyword evidence="1" id="KW-0812">Transmembrane</keyword>